<dbReference type="InterPro" id="IPR020843">
    <property type="entry name" value="ER"/>
</dbReference>
<evidence type="ECO:0000259" key="1">
    <source>
        <dbReference type="SMART" id="SM00829"/>
    </source>
</evidence>
<dbReference type="Pfam" id="PF08240">
    <property type="entry name" value="ADH_N"/>
    <property type="match status" value="1"/>
</dbReference>
<dbReference type="Gene3D" id="3.90.180.10">
    <property type="entry name" value="Medium-chain alcohol dehydrogenases, catalytic domain"/>
    <property type="match status" value="1"/>
</dbReference>
<dbReference type="OrthoDB" id="201656at2759"/>
<dbReference type="Gene3D" id="3.40.50.720">
    <property type="entry name" value="NAD(P)-binding Rossmann-like Domain"/>
    <property type="match status" value="1"/>
</dbReference>
<comment type="caution">
    <text evidence="2">The sequence shown here is derived from an EMBL/GenBank/DDBJ whole genome shotgun (WGS) entry which is preliminary data.</text>
</comment>
<dbReference type="PANTHER" id="PTHR11695:SF294">
    <property type="entry name" value="RETICULON-4-INTERACTING PROTEIN 1, MITOCHONDRIAL"/>
    <property type="match status" value="1"/>
</dbReference>
<gene>
    <name evidence="2" type="ORF">KFE25_012825</name>
</gene>
<dbReference type="AlphaFoldDB" id="A0A8J5XIM1"/>
<evidence type="ECO:0000313" key="3">
    <source>
        <dbReference type="Proteomes" id="UP000751190"/>
    </source>
</evidence>
<dbReference type="InterPro" id="IPR050700">
    <property type="entry name" value="YIM1/Zinc_Alcohol_DH_Fams"/>
</dbReference>
<dbReference type="EMBL" id="JAGTXO010000040">
    <property type="protein sequence ID" value="KAG8459490.1"/>
    <property type="molecule type" value="Genomic_DNA"/>
</dbReference>
<dbReference type="Pfam" id="PF13602">
    <property type="entry name" value="ADH_zinc_N_2"/>
    <property type="match status" value="1"/>
</dbReference>
<dbReference type="CDD" id="cd05289">
    <property type="entry name" value="MDR_like_2"/>
    <property type="match status" value="1"/>
</dbReference>
<accession>A0A8J5XIM1</accession>
<dbReference type="GO" id="GO:0016491">
    <property type="term" value="F:oxidoreductase activity"/>
    <property type="evidence" value="ECO:0007669"/>
    <property type="project" value="InterPro"/>
</dbReference>
<dbReference type="InterPro" id="IPR036291">
    <property type="entry name" value="NAD(P)-bd_dom_sf"/>
</dbReference>
<dbReference type="SMART" id="SM00829">
    <property type="entry name" value="PKS_ER"/>
    <property type="match status" value="1"/>
</dbReference>
<evidence type="ECO:0000313" key="2">
    <source>
        <dbReference type="EMBL" id="KAG8459490.1"/>
    </source>
</evidence>
<dbReference type="GO" id="GO:0005739">
    <property type="term" value="C:mitochondrion"/>
    <property type="evidence" value="ECO:0007669"/>
    <property type="project" value="TreeGrafter"/>
</dbReference>
<sequence length="400" mass="43025">MSLLYESTGNVRWPFRLFFSHRLFPSATDHPTETMAACAYDEHGDSSKLTARRIARPVPVAGQVLIRVVGAGCNPVDVKLRENPIPRFYLPLPKVPGTDISGVVVRSPGGSAFSAGDRVVAMLPIEGSTWGACEEYVAVDESLVARAPTNTPLLHAAALPLVGLTVVQAMEPVVRAFGGQTEGKTVLVHAASGGVGSIAVQYCAHVLGMRVVATCSAANAQFVRDLGASQVIDYKKEKFEAVLGPESCDVVIDVLAYLYEERAWKAKLLKTPGHYVVIASSPWEKGPESGADPLGFAIPEARVDRLLVGYTRSFLSKTLYSQRRHFVFVRPDGKQLAELVRLVDAGKVRPPVSELSYTLERTRDAHEQVASGHTRGKIVIQVSSEEEAAREASAPVAAAS</sequence>
<dbReference type="InterPro" id="IPR011032">
    <property type="entry name" value="GroES-like_sf"/>
</dbReference>
<feature type="domain" description="Enoyl reductase (ER)" evidence="1">
    <location>
        <begin position="44"/>
        <end position="380"/>
    </location>
</feature>
<protein>
    <recommendedName>
        <fullName evidence="1">Enoyl reductase (ER) domain-containing protein</fullName>
    </recommendedName>
</protein>
<keyword evidence="3" id="KW-1185">Reference proteome</keyword>
<proteinExistence type="predicted"/>
<dbReference type="OMA" id="TSWQALK"/>
<organism evidence="2 3">
    <name type="scientific">Diacronema lutheri</name>
    <name type="common">Unicellular marine alga</name>
    <name type="synonym">Monochrysis lutheri</name>
    <dbReference type="NCBI Taxonomy" id="2081491"/>
    <lineage>
        <taxon>Eukaryota</taxon>
        <taxon>Haptista</taxon>
        <taxon>Haptophyta</taxon>
        <taxon>Pavlovophyceae</taxon>
        <taxon>Pavlovales</taxon>
        <taxon>Pavlovaceae</taxon>
        <taxon>Diacronema</taxon>
    </lineage>
</organism>
<reference evidence="2" key="1">
    <citation type="submission" date="2021-05" db="EMBL/GenBank/DDBJ databases">
        <title>The genome of the haptophyte Pavlova lutheri (Diacronema luteri, Pavlovales) - a model for lipid biosynthesis in eukaryotic algae.</title>
        <authorList>
            <person name="Hulatt C.J."/>
            <person name="Posewitz M.C."/>
        </authorList>
    </citation>
    <scope>NUCLEOTIDE SEQUENCE</scope>
    <source>
        <strain evidence="2">NIVA-4/92</strain>
    </source>
</reference>
<dbReference type="Proteomes" id="UP000751190">
    <property type="component" value="Unassembled WGS sequence"/>
</dbReference>
<dbReference type="PANTHER" id="PTHR11695">
    <property type="entry name" value="ALCOHOL DEHYDROGENASE RELATED"/>
    <property type="match status" value="1"/>
</dbReference>
<dbReference type="SUPFAM" id="SSF51735">
    <property type="entry name" value="NAD(P)-binding Rossmann-fold domains"/>
    <property type="match status" value="1"/>
</dbReference>
<name>A0A8J5XIM1_DIALT</name>
<dbReference type="InterPro" id="IPR013154">
    <property type="entry name" value="ADH-like_N"/>
</dbReference>
<dbReference type="SUPFAM" id="SSF50129">
    <property type="entry name" value="GroES-like"/>
    <property type="match status" value="1"/>
</dbReference>